<keyword evidence="1" id="KW-1133">Transmembrane helix</keyword>
<evidence type="ECO:0000313" key="3">
    <source>
        <dbReference type="Proteomes" id="UP000030361"/>
    </source>
</evidence>
<keyword evidence="3" id="KW-1185">Reference proteome</keyword>
<feature type="transmembrane region" description="Helical" evidence="1">
    <location>
        <begin position="48"/>
        <end position="68"/>
    </location>
</feature>
<organism evidence="2 3">
    <name type="scientific">Lentilactobacillus curieae</name>
    <dbReference type="NCBI Taxonomy" id="1138822"/>
    <lineage>
        <taxon>Bacteria</taxon>
        <taxon>Bacillati</taxon>
        <taxon>Bacillota</taxon>
        <taxon>Bacilli</taxon>
        <taxon>Lactobacillales</taxon>
        <taxon>Lactobacillaceae</taxon>
        <taxon>Lentilactobacillus</taxon>
    </lineage>
</organism>
<keyword evidence="1" id="KW-0472">Membrane</keyword>
<evidence type="ECO:0000313" key="2">
    <source>
        <dbReference type="EMBL" id="AQW21450.1"/>
    </source>
</evidence>
<dbReference type="KEGG" id="lcu:PL11_005640"/>
<feature type="transmembrane region" description="Helical" evidence="1">
    <location>
        <begin position="6"/>
        <end position="23"/>
    </location>
</feature>
<gene>
    <name evidence="2" type="ORF">PL11_005640</name>
</gene>
<dbReference type="Proteomes" id="UP000030361">
    <property type="component" value="Chromosome"/>
</dbReference>
<keyword evidence="1" id="KW-0812">Transmembrane</keyword>
<dbReference type="OrthoDB" id="1100174at2"/>
<reference evidence="2 3" key="1">
    <citation type="journal article" date="2015" name="Genome Announc.">
        <title>Genome Sequence of Lactobacillus curieae CCTCC M 2011381T, a Novel Producer of Gamma-aminobutyric Acid.</title>
        <authorList>
            <person name="Wang Y."/>
            <person name="Wang Y."/>
            <person name="Lang C."/>
            <person name="Wei D."/>
            <person name="Xu P."/>
            <person name="Xie J."/>
        </authorList>
    </citation>
    <scope>NUCLEOTIDE SEQUENCE [LARGE SCALE GENOMIC DNA]</scope>
    <source>
        <strain evidence="2 3">CCTCC M 2011381</strain>
    </source>
</reference>
<accession>A0A1S6QIL2</accession>
<proteinExistence type="predicted"/>
<evidence type="ECO:0000256" key="1">
    <source>
        <dbReference type="SAM" id="Phobius"/>
    </source>
</evidence>
<feature type="transmembrane region" description="Helical" evidence="1">
    <location>
        <begin position="74"/>
        <end position="95"/>
    </location>
</feature>
<sequence>MMIAAYIVLINVIYVLIQFNRFYQEYTVNHDQITAASLIHFRKSTKSLLILSLSSILVLPFFYVAAQADDAPGLMLFGILLVAIPFAVTGIVKVLGDMMKNTIQ</sequence>
<dbReference type="AlphaFoldDB" id="A0A1S6QIL2"/>
<dbReference type="EMBL" id="CP018906">
    <property type="protein sequence ID" value="AQW21450.1"/>
    <property type="molecule type" value="Genomic_DNA"/>
</dbReference>
<protein>
    <submittedName>
        <fullName evidence="2">Uncharacterized protein</fullName>
    </submittedName>
</protein>
<name>A0A1S6QIL2_9LACO</name>